<dbReference type="AlphaFoldDB" id="A0AAN9SGB0"/>
<reference evidence="1 2" key="1">
    <citation type="submission" date="2024-01" db="EMBL/GenBank/DDBJ databases">
        <title>The genomes of 5 underutilized Papilionoideae crops provide insights into root nodulation and disease resistanc.</title>
        <authorList>
            <person name="Jiang F."/>
        </authorList>
    </citation>
    <scope>NUCLEOTIDE SEQUENCE [LARGE SCALE GENOMIC DNA]</scope>
    <source>
        <strain evidence="1">DUOXIRENSHENG_FW03</strain>
        <tissue evidence="1">Leaves</tissue>
    </source>
</reference>
<sequence length="134" mass="15581">MEGWLYVIATNRLGLHCSGKRYFILKECFLRSFKHKPLSQIKEPNRSAIIDSSVQIIDNGRDKISKKVFFIFTVYNASNKRDQLKDAALKENSNLDMNFVTSFKKKHSSLRGLLLISFCFPKQNYGLQQQNLMQ</sequence>
<evidence type="ECO:0000313" key="1">
    <source>
        <dbReference type="EMBL" id="KAK7392847.1"/>
    </source>
</evidence>
<dbReference type="SUPFAM" id="SSF50729">
    <property type="entry name" value="PH domain-like"/>
    <property type="match status" value="1"/>
</dbReference>
<comment type="caution">
    <text evidence="1">The sequence shown here is derived from an EMBL/GenBank/DDBJ whole genome shotgun (WGS) entry which is preliminary data.</text>
</comment>
<keyword evidence="2" id="KW-1185">Reference proteome</keyword>
<dbReference type="EMBL" id="JAYMYS010000005">
    <property type="protein sequence ID" value="KAK7392847.1"/>
    <property type="molecule type" value="Genomic_DNA"/>
</dbReference>
<name>A0AAN9SGB0_PSOTE</name>
<proteinExistence type="predicted"/>
<dbReference type="Proteomes" id="UP001386955">
    <property type="component" value="Unassembled WGS sequence"/>
</dbReference>
<accession>A0AAN9SGB0</accession>
<evidence type="ECO:0000313" key="2">
    <source>
        <dbReference type="Proteomes" id="UP001386955"/>
    </source>
</evidence>
<gene>
    <name evidence="1" type="ORF">VNO78_21297</name>
</gene>
<organism evidence="1 2">
    <name type="scientific">Psophocarpus tetragonolobus</name>
    <name type="common">Winged bean</name>
    <name type="synonym">Dolichos tetragonolobus</name>
    <dbReference type="NCBI Taxonomy" id="3891"/>
    <lineage>
        <taxon>Eukaryota</taxon>
        <taxon>Viridiplantae</taxon>
        <taxon>Streptophyta</taxon>
        <taxon>Embryophyta</taxon>
        <taxon>Tracheophyta</taxon>
        <taxon>Spermatophyta</taxon>
        <taxon>Magnoliopsida</taxon>
        <taxon>eudicotyledons</taxon>
        <taxon>Gunneridae</taxon>
        <taxon>Pentapetalae</taxon>
        <taxon>rosids</taxon>
        <taxon>fabids</taxon>
        <taxon>Fabales</taxon>
        <taxon>Fabaceae</taxon>
        <taxon>Papilionoideae</taxon>
        <taxon>50 kb inversion clade</taxon>
        <taxon>NPAAA clade</taxon>
        <taxon>indigoferoid/millettioid clade</taxon>
        <taxon>Phaseoleae</taxon>
        <taxon>Psophocarpus</taxon>
    </lineage>
</organism>
<protein>
    <submittedName>
        <fullName evidence="1">Uncharacterized protein</fullName>
    </submittedName>
</protein>